<evidence type="ECO:0000313" key="8">
    <source>
        <dbReference type="EMBL" id="UUY04178.1"/>
    </source>
</evidence>
<sequence>MATTTATTLRLATAGSVDDGKSTLIGRLLYDAKSVLADQLEQVAEASKRRNGDGEIDLSLLTDGLRAEREQGITIDVAYRYFATARRRFILADCPGHVQYTRNMLTGASTADLAIVLVDARNGVVEQTRRHAFIASLLGIRHIVLAVNKMDLVDFSEDRFDEISRDFCEFARGLTGVRDVAYIPIDAKHGDNVVHGSERMPWYGGVTMLEHLETVEVAGDHDDGRLRFPVQWVIRDPESGEREYAGQVAGGTVRAGDEVVVLPAGVRTTIADVRTLDGSLDAAEAPRSVTVTLADDVDVARGDMLCGAADAPEPVREIEADVCWMADAPLRPRGRYALKLGTQSVRVIADELIDVLDVHTLDRGAAPAELAANDIGRVRLRVSRPVVADAYEANRATGAFILIDETTNDTVAAGMVSRA</sequence>
<protein>
    <recommendedName>
        <fullName evidence="1">sulfate adenylyltransferase</fullName>
        <ecNumber evidence="1">2.7.7.4</ecNumber>
    </recommendedName>
</protein>
<dbReference type="Pfam" id="PF22594">
    <property type="entry name" value="GTP-eEF1A_C"/>
    <property type="match status" value="1"/>
</dbReference>
<keyword evidence="9" id="KW-1185">Reference proteome</keyword>
<dbReference type="PROSITE" id="PS51722">
    <property type="entry name" value="G_TR_2"/>
    <property type="match status" value="1"/>
</dbReference>
<keyword evidence="6" id="KW-0342">GTP-binding</keyword>
<dbReference type="EMBL" id="CP088295">
    <property type="protein sequence ID" value="UUY04178.1"/>
    <property type="molecule type" value="Genomic_DNA"/>
</dbReference>
<evidence type="ECO:0000313" key="9">
    <source>
        <dbReference type="Proteomes" id="UP001058860"/>
    </source>
</evidence>
<keyword evidence="4" id="KW-0547">Nucleotide-binding</keyword>
<dbReference type="InterPro" id="IPR009001">
    <property type="entry name" value="Transl_elong_EF1A/Init_IF2_C"/>
</dbReference>
<proteinExistence type="predicted"/>
<evidence type="ECO:0000256" key="3">
    <source>
        <dbReference type="ARBA" id="ARBA00022695"/>
    </source>
</evidence>
<evidence type="ECO:0000256" key="5">
    <source>
        <dbReference type="ARBA" id="ARBA00022840"/>
    </source>
</evidence>
<dbReference type="Proteomes" id="UP001058860">
    <property type="component" value="Chromosome"/>
</dbReference>
<accession>A0ABY5PHN1</accession>
<dbReference type="InterPro" id="IPR000795">
    <property type="entry name" value="T_Tr_GTP-bd_dom"/>
</dbReference>
<dbReference type="SUPFAM" id="SSF50465">
    <property type="entry name" value="EF-Tu/eEF-1alpha/eIF2-gamma C-terminal domain"/>
    <property type="match status" value="1"/>
</dbReference>
<dbReference type="Gene3D" id="2.40.30.10">
    <property type="entry name" value="Translation factors"/>
    <property type="match status" value="2"/>
</dbReference>
<dbReference type="InterPro" id="IPR054696">
    <property type="entry name" value="GTP-eEF1A_C"/>
</dbReference>
<dbReference type="PROSITE" id="PS00301">
    <property type="entry name" value="G_TR_1"/>
    <property type="match status" value="1"/>
</dbReference>
<evidence type="ECO:0000259" key="7">
    <source>
        <dbReference type="PROSITE" id="PS51722"/>
    </source>
</evidence>
<evidence type="ECO:0000256" key="4">
    <source>
        <dbReference type="ARBA" id="ARBA00022741"/>
    </source>
</evidence>
<dbReference type="InterPro" id="IPR050100">
    <property type="entry name" value="TRAFAC_GTPase_members"/>
</dbReference>
<organism evidence="8 9">
    <name type="scientific">Svornostia abyssi</name>
    <dbReference type="NCBI Taxonomy" id="2898438"/>
    <lineage>
        <taxon>Bacteria</taxon>
        <taxon>Bacillati</taxon>
        <taxon>Actinomycetota</taxon>
        <taxon>Thermoleophilia</taxon>
        <taxon>Solirubrobacterales</taxon>
        <taxon>Baekduiaceae</taxon>
        <taxon>Svornostia</taxon>
    </lineage>
</organism>
<dbReference type="RefSeq" id="WP_353864669.1">
    <property type="nucleotide sequence ID" value="NZ_CP088295.1"/>
</dbReference>
<name>A0ABY5PHN1_9ACTN</name>
<keyword evidence="3" id="KW-0548">Nucleotidyltransferase</keyword>
<evidence type="ECO:0000256" key="2">
    <source>
        <dbReference type="ARBA" id="ARBA00022679"/>
    </source>
</evidence>
<dbReference type="Pfam" id="PF00009">
    <property type="entry name" value="GTP_EFTU"/>
    <property type="match status" value="1"/>
</dbReference>
<dbReference type="InterPro" id="IPR031157">
    <property type="entry name" value="G_TR_CS"/>
</dbReference>
<dbReference type="InterPro" id="IPR027417">
    <property type="entry name" value="P-loop_NTPase"/>
</dbReference>
<dbReference type="CDD" id="cd03695">
    <property type="entry name" value="CysN_NodQ_II"/>
    <property type="match status" value="1"/>
</dbReference>
<dbReference type="SUPFAM" id="SSF52540">
    <property type="entry name" value="P-loop containing nucleoside triphosphate hydrolases"/>
    <property type="match status" value="1"/>
</dbReference>
<evidence type="ECO:0000256" key="6">
    <source>
        <dbReference type="ARBA" id="ARBA00023134"/>
    </source>
</evidence>
<dbReference type="Gene3D" id="3.40.50.300">
    <property type="entry name" value="P-loop containing nucleotide triphosphate hydrolases"/>
    <property type="match status" value="1"/>
</dbReference>
<dbReference type="CDD" id="cd04095">
    <property type="entry name" value="CysN_NoDQ_III"/>
    <property type="match status" value="1"/>
</dbReference>
<evidence type="ECO:0000256" key="1">
    <source>
        <dbReference type="ARBA" id="ARBA00012391"/>
    </source>
</evidence>
<dbReference type="PANTHER" id="PTHR23115">
    <property type="entry name" value="TRANSLATION FACTOR"/>
    <property type="match status" value="1"/>
</dbReference>
<keyword evidence="2" id="KW-0808">Transferase</keyword>
<keyword evidence="5" id="KW-0067">ATP-binding</keyword>
<dbReference type="CDD" id="cd04166">
    <property type="entry name" value="CysN_ATPS"/>
    <property type="match status" value="1"/>
</dbReference>
<dbReference type="NCBIfam" id="TIGR02034">
    <property type="entry name" value="CysN"/>
    <property type="match status" value="1"/>
</dbReference>
<dbReference type="InterPro" id="IPR044139">
    <property type="entry name" value="CysN_NoDQ_III"/>
</dbReference>
<dbReference type="InterPro" id="IPR011779">
    <property type="entry name" value="SO4_adenylTrfase_lsu"/>
</dbReference>
<reference evidence="9" key="1">
    <citation type="submission" date="2021-11" db="EMBL/GenBank/DDBJ databases">
        <title>Cultivation dependent microbiological survey of springs from the worlds oldest radium mine currently devoted to the extraction of radon-saturated water.</title>
        <authorList>
            <person name="Kapinusova G."/>
            <person name="Smrhova T."/>
            <person name="Strejcek M."/>
            <person name="Suman J."/>
            <person name="Jani K."/>
            <person name="Pajer P."/>
            <person name="Uhlik O."/>
        </authorList>
    </citation>
    <scope>NUCLEOTIDE SEQUENCE [LARGE SCALE GENOMIC DNA]</scope>
    <source>
        <strain evidence="9">J379</strain>
    </source>
</reference>
<dbReference type="InterPro" id="IPR041757">
    <property type="entry name" value="CysN_GTP-bd"/>
</dbReference>
<feature type="domain" description="Tr-type G" evidence="7">
    <location>
        <begin position="6"/>
        <end position="220"/>
    </location>
</feature>
<dbReference type="EC" id="2.7.7.4" evidence="1"/>
<dbReference type="InterPro" id="IPR044138">
    <property type="entry name" value="CysN_II"/>
</dbReference>
<dbReference type="InterPro" id="IPR009000">
    <property type="entry name" value="Transl_B-barrel_sf"/>
</dbReference>
<dbReference type="SUPFAM" id="SSF50447">
    <property type="entry name" value="Translation proteins"/>
    <property type="match status" value="1"/>
</dbReference>
<gene>
    <name evidence="8" type="ORF">LRS13_01215</name>
</gene>
<dbReference type="PRINTS" id="PR00315">
    <property type="entry name" value="ELONGATNFCT"/>
</dbReference>